<keyword evidence="3 7" id="KW-0436">Ligase</keyword>
<comment type="function">
    <text evidence="7">Catalyzes the ATP-dependent amidation of deamido-NAD to form NAD. Uses L-glutamine as a nitrogen source.</text>
</comment>
<evidence type="ECO:0000256" key="5">
    <source>
        <dbReference type="ARBA" id="ARBA00022840"/>
    </source>
</evidence>
<dbReference type="NCBIfam" id="NF010588">
    <property type="entry name" value="PRK13981.1"/>
    <property type="match status" value="1"/>
</dbReference>
<dbReference type="FunFam" id="3.40.50.620:FF:000106">
    <property type="entry name" value="Glutamine-dependent NAD(+) synthetase"/>
    <property type="match status" value="1"/>
</dbReference>
<dbReference type="Gene3D" id="3.40.50.620">
    <property type="entry name" value="HUPs"/>
    <property type="match status" value="1"/>
</dbReference>
<dbReference type="GO" id="GO:0009435">
    <property type="term" value="P:NAD+ biosynthetic process"/>
    <property type="evidence" value="ECO:0007669"/>
    <property type="project" value="UniProtKB-UniRule"/>
</dbReference>
<dbReference type="GO" id="GO:0000257">
    <property type="term" value="F:nitrilase activity"/>
    <property type="evidence" value="ECO:0007669"/>
    <property type="project" value="UniProtKB-ARBA"/>
</dbReference>
<dbReference type="GO" id="GO:0008795">
    <property type="term" value="F:NAD+ synthase activity"/>
    <property type="evidence" value="ECO:0007669"/>
    <property type="project" value="UniProtKB-UniRule"/>
</dbReference>
<feature type="binding site" evidence="7">
    <location>
        <position position="396"/>
    </location>
    <ligand>
        <name>deamido-NAD(+)</name>
        <dbReference type="ChEBI" id="CHEBI:58437"/>
        <note>ligand shared between two neighboring subunits</note>
    </ligand>
</feature>
<feature type="binding site" evidence="7">
    <location>
        <position position="114"/>
    </location>
    <ligand>
        <name>L-glutamine</name>
        <dbReference type="ChEBI" id="CHEBI:58359"/>
    </ligand>
</feature>
<dbReference type="NCBIfam" id="TIGR00552">
    <property type="entry name" value="nadE"/>
    <property type="match status" value="1"/>
</dbReference>
<dbReference type="CDD" id="cd00553">
    <property type="entry name" value="NAD_synthase"/>
    <property type="match status" value="1"/>
</dbReference>
<dbReference type="HAMAP" id="MF_02090">
    <property type="entry name" value="NadE_glutamine_dep"/>
    <property type="match status" value="1"/>
</dbReference>
<dbReference type="InterPro" id="IPR000132">
    <property type="entry name" value="Nitrilase/CN_hydratase_CS"/>
</dbReference>
<comment type="similarity">
    <text evidence="2 7 8">In the C-terminal section; belongs to the NAD synthetase family.</text>
</comment>
<dbReference type="AlphaFoldDB" id="A0A3M0A6F8"/>
<keyword evidence="6 7" id="KW-0520">NAD</keyword>
<dbReference type="InterPro" id="IPR022310">
    <property type="entry name" value="NAD/GMP_synthase"/>
</dbReference>
<dbReference type="Pfam" id="PF02540">
    <property type="entry name" value="NAD_synthase"/>
    <property type="match status" value="1"/>
</dbReference>
<gene>
    <name evidence="7" type="primary">nadE</name>
    <name evidence="12" type="ORF">DFR27_2319</name>
</gene>
<feature type="active site" description="Proton acceptor; for glutaminase activity" evidence="7">
    <location>
        <position position="41"/>
    </location>
</feature>
<dbReference type="UniPathway" id="UPA00253">
    <property type="reaction ID" value="UER00334"/>
</dbReference>
<dbReference type="Proteomes" id="UP000267187">
    <property type="component" value="Unassembled WGS sequence"/>
</dbReference>
<sequence>MKLAMAQINPHVGAIEGNTLVILQTIAEAKAQGADLVIFPELTLTGYPPEDLLLRPSLKARVERSLDEIAMATDGIAVVVGYPRHEEGKLYNAAGFFDGGQLVGEYFKQKLPNYQVFDEHRYFTPGSELMLVDFLGVNFGVSICEDIWHPGLCEDYSQGEIDVLINLSASPFHQNKQSERIELLQQRASEANAAIVYVNQVGGQDELVFDGGSLLVAKDGEILSELIRYEEQLAYVDINTDDGVKIPATERAAELSYLDSAYQALVVGVRDYVNKNGFPSVVLGLSGGIDSALTLAIAVDALGAERVSAVMMPFRYTSEMSIQDAAEEATTLGVDYQVISIEGIYDSFMKELAPHFEGREVDTTEQNLQARARGVLLMALSNKNGSLVLTTGNKSEVAVGYSTLYGDMAGGFDVLKDVPKTLVFELSAYRNTLSPVIPQRVIDRPPSAELAPDQKDEDNLPSYDILDQILYRYIDCDESRDMIIAAGFDADDVHRVVRLVDVNEYKRRQAPIGVRISQRGFGRDRRYPITNGWKPGI</sequence>
<dbReference type="EC" id="6.3.5.1" evidence="7 8"/>
<dbReference type="EMBL" id="REFJ01000006">
    <property type="protein sequence ID" value="RMA78388.1"/>
    <property type="molecule type" value="Genomic_DNA"/>
</dbReference>
<comment type="catalytic activity">
    <reaction evidence="7 8">
        <text>deamido-NAD(+) + L-glutamine + ATP + H2O = L-glutamate + AMP + diphosphate + NAD(+) + H(+)</text>
        <dbReference type="Rhea" id="RHEA:24384"/>
        <dbReference type="ChEBI" id="CHEBI:15377"/>
        <dbReference type="ChEBI" id="CHEBI:15378"/>
        <dbReference type="ChEBI" id="CHEBI:29985"/>
        <dbReference type="ChEBI" id="CHEBI:30616"/>
        <dbReference type="ChEBI" id="CHEBI:33019"/>
        <dbReference type="ChEBI" id="CHEBI:57540"/>
        <dbReference type="ChEBI" id="CHEBI:58359"/>
        <dbReference type="ChEBI" id="CHEBI:58437"/>
        <dbReference type="ChEBI" id="CHEBI:456215"/>
        <dbReference type="EC" id="6.3.5.1"/>
    </reaction>
</comment>
<dbReference type="InterPro" id="IPR003010">
    <property type="entry name" value="C-N_Hydrolase"/>
</dbReference>
<dbReference type="OrthoDB" id="9760188at2"/>
<dbReference type="InterPro" id="IPR014729">
    <property type="entry name" value="Rossmann-like_a/b/a_fold"/>
</dbReference>
<feature type="active site" description="Proton acceptor" evidence="9">
    <location>
        <position position="41"/>
    </location>
</feature>
<comment type="similarity">
    <text evidence="10">Belongs to the NAD synthetase family.</text>
</comment>
<feature type="binding site" evidence="7">
    <location>
        <position position="176"/>
    </location>
    <ligand>
        <name>L-glutamine</name>
        <dbReference type="ChEBI" id="CHEBI:58359"/>
    </ligand>
</feature>
<dbReference type="SUPFAM" id="SSF56317">
    <property type="entry name" value="Carbon-nitrogen hydrolase"/>
    <property type="match status" value="1"/>
</dbReference>
<evidence type="ECO:0000313" key="12">
    <source>
        <dbReference type="EMBL" id="RMA78388.1"/>
    </source>
</evidence>
<evidence type="ECO:0000256" key="3">
    <source>
        <dbReference type="ARBA" id="ARBA00022598"/>
    </source>
</evidence>
<proteinExistence type="inferred from homology"/>
<feature type="binding site" evidence="7">
    <location>
        <begin position="284"/>
        <end position="291"/>
    </location>
    <ligand>
        <name>ATP</name>
        <dbReference type="ChEBI" id="CHEBI:30616"/>
    </ligand>
</feature>
<dbReference type="GO" id="GO:0005524">
    <property type="term" value="F:ATP binding"/>
    <property type="evidence" value="ECO:0007669"/>
    <property type="project" value="UniProtKB-UniRule"/>
</dbReference>
<reference evidence="12 13" key="1">
    <citation type="submission" date="2018-10" db="EMBL/GenBank/DDBJ databases">
        <title>Genomic Encyclopedia of Type Strains, Phase IV (KMG-IV): sequencing the most valuable type-strain genomes for metagenomic binning, comparative biology and taxonomic classification.</title>
        <authorList>
            <person name="Goeker M."/>
        </authorList>
    </citation>
    <scope>NUCLEOTIDE SEQUENCE [LARGE SCALE GENOMIC DNA]</scope>
    <source>
        <strain evidence="12 13">DSM 25080</strain>
    </source>
</reference>
<evidence type="ECO:0000256" key="4">
    <source>
        <dbReference type="ARBA" id="ARBA00022741"/>
    </source>
</evidence>
<dbReference type="PANTHER" id="PTHR23090:SF9">
    <property type="entry name" value="GLUTAMINE-DEPENDENT NAD(+) SYNTHETASE"/>
    <property type="match status" value="1"/>
</dbReference>
<evidence type="ECO:0000256" key="9">
    <source>
        <dbReference type="PROSITE-ProRule" id="PRU10139"/>
    </source>
</evidence>
<protein>
    <recommendedName>
        <fullName evidence="7 8">Glutamine-dependent NAD(+) synthetase</fullName>
        <ecNumber evidence="7 8">6.3.5.1</ecNumber>
    </recommendedName>
    <alternativeName>
        <fullName evidence="7 8">NAD(+) synthase [glutamine-hydrolyzing]</fullName>
    </alternativeName>
</protein>
<dbReference type="InterPro" id="IPR036526">
    <property type="entry name" value="C-N_Hydrolase_sf"/>
</dbReference>
<dbReference type="RefSeq" id="WP_121877629.1">
    <property type="nucleotide sequence ID" value="NZ_REFJ01000006.1"/>
</dbReference>
<feature type="binding site" evidence="7">
    <location>
        <position position="367"/>
    </location>
    <ligand>
        <name>deamido-NAD(+)</name>
        <dbReference type="ChEBI" id="CHEBI:58437"/>
        <note>ligand shared between two neighboring subunits</note>
    </ligand>
</feature>
<feature type="domain" description="CN hydrolase" evidence="11">
    <location>
        <begin position="1"/>
        <end position="240"/>
    </location>
</feature>
<evidence type="ECO:0000256" key="6">
    <source>
        <dbReference type="ARBA" id="ARBA00023027"/>
    </source>
</evidence>
<dbReference type="CDD" id="cd07570">
    <property type="entry name" value="GAT_Gln-NAD-synth"/>
    <property type="match status" value="1"/>
</dbReference>
<feature type="binding site" evidence="7">
    <location>
        <position position="506"/>
    </location>
    <ligand>
        <name>deamido-NAD(+)</name>
        <dbReference type="ChEBI" id="CHEBI:58437"/>
        <note>ligand shared between two neighboring subunits</note>
    </ligand>
</feature>
<evidence type="ECO:0000259" key="11">
    <source>
        <dbReference type="PROSITE" id="PS50263"/>
    </source>
</evidence>
<feature type="active site" description="For glutaminase activity" evidence="7">
    <location>
        <position position="108"/>
    </location>
</feature>
<name>A0A3M0A6F8_9GAMM</name>
<dbReference type="InterPro" id="IPR014445">
    <property type="entry name" value="Gln-dep_NAD_synthase"/>
</dbReference>
<organism evidence="12 13">
    <name type="scientific">Umboniibacter marinipuniceus</name>
    <dbReference type="NCBI Taxonomy" id="569599"/>
    <lineage>
        <taxon>Bacteria</taxon>
        <taxon>Pseudomonadati</taxon>
        <taxon>Pseudomonadota</taxon>
        <taxon>Gammaproteobacteria</taxon>
        <taxon>Cellvibrionales</taxon>
        <taxon>Cellvibrionaceae</taxon>
        <taxon>Umboniibacter</taxon>
    </lineage>
</organism>
<comment type="caution">
    <text evidence="7">Lacks conserved residue(s) required for the propagation of feature annotation.</text>
</comment>
<feature type="active site" description="Nucleophile; for glutaminase activity" evidence="7">
    <location>
        <position position="144"/>
    </location>
</feature>
<comment type="caution">
    <text evidence="12">The sequence shown here is derived from an EMBL/GenBank/DDBJ whole genome shotgun (WGS) entry which is preliminary data.</text>
</comment>
<evidence type="ECO:0000256" key="8">
    <source>
        <dbReference type="PIRNR" id="PIRNR006630"/>
    </source>
</evidence>
<keyword evidence="4 7" id="KW-0547">Nucleotide-binding</keyword>
<accession>A0A3M0A6F8</accession>
<evidence type="ECO:0000256" key="2">
    <source>
        <dbReference type="ARBA" id="ARBA00007145"/>
    </source>
</evidence>
<dbReference type="Pfam" id="PF00795">
    <property type="entry name" value="CN_hydrolase"/>
    <property type="match status" value="1"/>
</dbReference>
<dbReference type="PROSITE" id="PS50263">
    <property type="entry name" value="CN_HYDROLASE"/>
    <property type="match status" value="1"/>
</dbReference>
<dbReference type="GO" id="GO:0004359">
    <property type="term" value="F:glutaminase activity"/>
    <property type="evidence" value="ECO:0007669"/>
    <property type="project" value="InterPro"/>
</dbReference>
<dbReference type="GO" id="GO:0003952">
    <property type="term" value="F:NAD+ synthase (glutamine-hydrolyzing) activity"/>
    <property type="evidence" value="ECO:0007669"/>
    <property type="project" value="UniProtKB-UniRule"/>
</dbReference>
<evidence type="ECO:0000313" key="13">
    <source>
        <dbReference type="Proteomes" id="UP000267187"/>
    </source>
</evidence>
<dbReference type="Gene3D" id="3.60.110.10">
    <property type="entry name" value="Carbon-nitrogen hydrolase"/>
    <property type="match status" value="1"/>
</dbReference>
<evidence type="ECO:0000256" key="7">
    <source>
        <dbReference type="HAMAP-Rule" id="MF_02090"/>
    </source>
</evidence>
<dbReference type="SUPFAM" id="SSF52402">
    <property type="entry name" value="Adenine nucleotide alpha hydrolases-like"/>
    <property type="match status" value="1"/>
</dbReference>
<dbReference type="PROSITE" id="PS00920">
    <property type="entry name" value="NITRIL_CHT_1"/>
    <property type="match status" value="1"/>
</dbReference>
<feature type="binding site" evidence="7">
    <location>
        <position position="391"/>
    </location>
    <ligand>
        <name>ATP</name>
        <dbReference type="ChEBI" id="CHEBI:30616"/>
    </ligand>
</feature>
<keyword evidence="13" id="KW-1185">Reference proteome</keyword>
<dbReference type="GO" id="GO:0005737">
    <property type="term" value="C:cytoplasm"/>
    <property type="evidence" value="ECO:0007669"/>
    <property type="project" value="InterPro"/>
</dbReference>
<comment type="pathway">
    <text evidence="1 7 8">Cofactor biosynthesis; NAD(+) biosynthesis; NAD(+) from deamido-NAD(+) (L-Gln route): step 1/1.</text>
</comment>
<dbReference type="PANTHER" id="PTHR23090">
    <property type="entry name" value="NH 3 /GLUTAMINE-DEPENDENT NAD + SYNTHETASE"/>
    <property type="match status" value="1"/>
</dbReference>
<keyword evidence="5 7" id="KW-0067">ATP-binding</keyword>
<dbReference type="InterPro" id="IPR003694">
    <property type="entry name" value="NAD_synthase"/>
</dbReference>
<feature type="binding site" evidence="7">
    <location>
        <position position="170"/>
    </location>
    <ligand>
        <name>L-glutamine</name>
        <dbReference type="ChEBI" id="CHEBI:58359"/>
    </ligand>
</feature>
<evidence type="ECO:0000256" key="1">
    <source>
        <dbReference type="ARBA" id="ARBA00005188"/>
    </source>
</evidence>
<dbReference type="PIRSF" id="PIRSF006630">
    <property type="entry name" value="NADS_GAT"/>
    <property type="match status" value="1"/>
</dbReference>
<evidence type="ECO:0000256" key="10">
    <source>
        <dbReference type="RuleBase" id="RU003811"/>
    </source>
</evidence>